<sequence>MSSFDKLNTEIKEEFIHLCERLINTIGSTSVFCDIAKLYVDTKSMIPQNLSQEDKELAEQVHYIIETIMDWLKISLNYELANIQDQPAYKIRHIKCGVRLASWCCTSIEFVKLLWQNNYNVHKELLNLYEQEFMALSIKLMILKALDTYLQHKFAIEKFLLGNSTNLPKENGYYDTLPVSAMNGYKILVQYMNREPLFSLEGMSILSRLLQKICDHFDQPSLHSSLFVSNQGSQILSMIDPAICLLKQMLAYVIQCQNVNFKDLTTIPIFLHTYNLLTCFPLTAPGYFLAQKARTNIIEALLVYTQPVSEEVNEKDTLTKTLWTQMCGEVIKYAMSSPHTFISGLLIFSELLPLPLPVQTRDDLSKEEISWTINLRKLWSAHLHPHSAVIQEMIADVAANSAIMIARGFWITCTML</sequence>
<dbReference type="GO" id="GO:0003723">
    <property type="term" value="F:RNA binding"/>
    <property type="evidence" value="ECO:0007669"/>
    <property type="project" value="TreeGrafter"/>
</dbReference>
<keyword evidence="2" id="KW-1185">Reference proteome</keyword>
<dbReference type="PANTHER" id="PTHR23185:SF0">
    <property type="entry name" value="PROTEIN VIRILIZER HOMOLOG"/>
    <property type="match status" value="1"/>
</dbReference>
<proteinExistence type="predicted"/>
<gene>
    <name evidence="1" type="ORF">NQ318_011974</name>
</gene>
<dbReference type="Proteomes" id="UP001162162">
    <property type="component" value="Unassembled WGS sequence"/>
</dbReference>
<comment type="caution">
    <text evidence="1">The sequence shown here is derived from an EMBL/GenBank/DDBJ whole genome shotgun (WGS) entry which is preliminary data.</text>
</comment>
<evidence type="ECO:0000313" key="2">
    <source>
        <dbReference type="Proteomes" id="UP001162162"/>
    </source>
</evidence>
<reference evidence="1" key="1">
    <citation type="journal article" date="2023" name="Insect Mol. Biol.">
        <title>Genome sequencing provides insights into the evolution of gene families encoding plant cell wall-degrading enzymes in longhorned beetles.</title>
        <authorList>
            <person name="Shin N.R."/>
            <person name="Okamura Y."/>
            <person name="Kirsch R."/>
            <person name="Pauchet Y."/>
        </authorList>
    </citation>
    <scope>NUCLEOTIDE SEQUENCE</scope>
    <source>
        <strain evidence="1">AMC_N1</strain>
    </source>
</reference>
<organism evidence="1 2">
    <name type="scientific">Aromia moschata</name>
    <dbReference type="NCBI Taxonomy" id="1265417"/>
    <lineage>
        <taxon>Eukaryota</taxon>
        <taxon>Metazoa</taxon>
        <taxon>Ecdysozoa</taxon>
        <taxon>Arthropoda</taxon>
        <taxon>Hexapoda</taxon>
        <taxon>Insecta</taxon>
        <taxon>Pterygota</taxon>
        <taxon>Neoptera</taxon>
        <taxon>Endopterygota</taxon>
        <taxon>Coleoptera</taxon>
        <taxon>Polyphaga</taxon>
        <taxon>Cucujiformia</taxon>
        <taxon>Chrysomeloidea</taxon>
        <taxon>Cerambycidae</taxon>
        <taxon>Cerambycinae</taxon>
        <taxon>Callichromatini</taxon>
        <taxon>Aromia</taxon>
    </lineage>
</organism>
<dbReference type="GO" id="GO:0036396">
    <property type="term" value="C:RNA N6-methyladenosine methyltransferase complex"/>
    <property type="evidence" value="ECO:0007669"/>
    <property type="project" value="TreeGrafter"/>
</dbReference>
<dbReference type="AlphaFoldDB" id="A0AAV8XYI6"/>
<accession>A0AAV8XYI6</accession>
<dbReference type="EMBL" id="JAPWTK010000277">
    <property type="protein sequence ID" value="KAJ8943762.1"/>
    <property type="molecule type" value="Genomic_DNA"/>
</dbReference>
<evidence type="ECO:0000313" key="1">
    <source>
        <dbReference type="EMBL" id="KAJ8943762.1"/>
    </source>
</evidence>
<dbReference type="InterPro" id="IPR026736">
    <property type="entry name" value="Virilizer"/>
</dbReference>
<dbReference type="PANTHER" id="PTHR23185">
    <property type="entry name" value="PROTEIN VIRILIZER HOMOLOG"/>
    <property type="match status" value="1"/>
</dbReference>
<name>A0AAV8XYI6_9CUCU</name>
<protein>
    <submittedName>
        <fullName evidence="1">Uncharacterized protein</fullName>
    </submittedName>
</protein>